<dbReference type="InterPro" id="IPR056003">
    <property type="entry name" value="CT398_CC_hairpin"/>
</dbReference>
<organism evidence="4 5">
    <name type="scientific">Cellulomonas bogoriensis 69B4 = DSM 16987</name>
    <dbReference type="NCBI Taxonomy" id="1386082"/>
    <lineage>
        <taxon>Bacteria</taxon>
        <taxon>Bacillati</taxon>
        <taxon>Actinomycetota</taxon>
        <taxon>Actinomycetes</taxon>
        <taxon>Micrococcales</taxon>
        <taxon>Cellulomonadaceae</taxon>
        <taxon>Cellulomonas</taxon>
    </lineage>
</organism>
<evidence type="ECO:0000313" key="4">
    <source>
        <dbReference type="EMBL" id="KGM08333.1"/>
    </source>
</evidence>
<dbReference type="Gene3D" id="1.10.287.1490">
    <property type="match status" value="1"/>
</dbReference>
<dbReference type="InterPro" id="IPR003743">
    <property type="entry name" value="Zf-RING_7"/>
</dbReference>
<accession>A0A0A0BIK0</accession>
<feature type="coiled-coil region" evidence="1">
    <location>
        <begin position="34"/>
        <end position="148"/>
    </location>
</feature>
<dbReference type="Pfam" id="PF02591">
    <property type="entry name" value="Zn_ribbon_9"/>
    <property type="match status" value="1"/>
</dbReference>
<dbReference type="PANTHER" id="PTHR39082:SF1">
    <property type="entry name" value="SCAVENGER RECEPTOR CLASS A MEMBER 3"/>
    <property type="match status" value="1"/>
</dbReference>
<feature type="domain" description="CT398-like coiled coil hairpin" evidence="3">
    <location>
        <begin position="1"/>
        <end position="176"/>
    </location>
</feature>
<dbReference type="Proteomes" id="UP000054314">
    <property type="component" value="Unassembled WGS sequence"/>
</dbReference>
<dbReference type="EMBL" id="AXCZ01000409">
    <property type="protein sequence ID" value="KGM08333.1"/>
    <property type="molecule type" value="Genomic_DNA"/>
</dbReference>
<evidence type="ECO:0000259" key="2">
    <source>
        <dbReference type="Pfam" id="PF02591"/>
    </source>
</evidence>
<name>A0A0A0BIK0_9CELL</name>
<evidence type="ECO:0000313" key="5">
    <source>
        <dbReference type="Proteomes" id="UP000054314"/>
    </source>
</evidence>
<dbReference type="AlphaFoldDB" id="A0A0A0BIK0"/>
<dbReference type="Pfam" id="PF24481">
    <property type="entry name" value="CT398_CC"/>
    <property type="match status" value="1"/>
</dbReference>
<proteinExistence type="predicted"/>
<gene>
    <name evidence="4" type="ORF">N869_11985</name>
</gene>
<reference evidence="4 5" key="1">
    <citation type="submission" date="2013-08" db="EMBL/GenBank/DDBJ databases">
        <title>Genome sequencing of Cellulomonas bogoriensis 69B4.</title>
        <authorList>
            <person name="Chen F."/>
            <person name="Li Y."/>
            <person name="Wang G."/>
        </authorList>
    </citation>
    <scope>NUCLEOTIDE SEQUENCE [LARGE SCALE GENOMIC DNA]</scope>
    <source>
        <strain evidence="4 5">69B4</strain>
    </source>
</reference>
<dbReference type="OrthoDB" id="9784388at2"/>
<dbReference type="PANTHER" id="PTHR39082">
    <property type="entry name" value="PHOSPHOLIPASE C-BETA-2-RELATED"/>
    <property type="match status" value="1"/>
</dbReference>
<evidence type="ECO:0000256" key="1">
    <source>
        <dbReference type="SAM" id="Coils"/>
    </source>
</evidence>
<comment type="caution">
    <text evidence="4">The sequence shown here is derived from an EMBL/GenBank/DDBJ whole genome shotgun (WGS) entry which is preliminary data.</text>
</comment>
<dbReference type="RefSeq" id="WP_035063261.1">
    <property type="nucleotide sequence ID" value="NZ_AXCZ01000409.1"/>
</dbReference>
<feature type="non-terminal residue" evidence="4">
    <location>
        <position position="1"/>
    </location>
</feature>
<dbReference type="InterPro" id="IPR052376">
    <property type="entry name" value="Oxidative_Scav/Glycosyltrans"/>
</dbReference>
<evidence type="ECO:0000259" key="3">
    <source>
        <dbReference type="Pfam" id="PF24481"/>
    </source>
</evidence>
<feature type="domain" description="C4-type zinc ribbon" evidence="2">
    <location>
        <begin position="187"/>
        <end position="221"/>
    </location>
</feature>
<protein>
    <submittedName>
        <fullName evidence="4">Uncharacterized protein</fullName>
    </submittedName>
</protein>
<sequence>DTRAAQLAHRRTNHPARQALTEVSARLADVENAVVTSQTARNDLRRELAKAEQDVAQVRDRAARDQARLDSGTASVKDVQALTAELESLARRQGDLEDVELEVMERLEAHETALAGLTSARDELLAEQQRAQAELDAALAEIDREASTVTSDRAARADGLDAGLVTLYERLRAQLGGLAVAPLRGRRCEGCRLELNAGDVQRISAAPPEQVVRCEECGRILVRGADAAS</sequence>
<keyword evidence="5" id="KW-1185">Reference proteome</keyword>
<keyword evidence="1" id="KW-0175">Coiled coil</keyword>